<gene>
    <name evidence="1" type="ORF">TUM19329_02730</name>
</gene>
<dbReference type="KEGG" id="lant:TUM19329_02730"/>
<sequence length="75" mass="8606">MPELSNLKYQTKILRLPVVKEYTGLSRSSIYLKMAQDNFPKSISLGSRSVGWIEEEITAWIEERIQSSRMNGGDK</sequence>
<dbReference type="InterPro" id="IPR010260">
    <property type="entry name" value="AlpA"/>
</dbReference>
<dbReference type="RefSeq" id="WP_173235825.1">
    <property type="nucleotide sequence ID" value="NZ_AP022839.1"/>
</dbReference>
<evidence type="ECO:0000313" key="1">
    <source>
        <dbReference type="EMBL" id="BCA93912.1"/>
    </source>
</evidence>
<keyword evidence="2" id="KW-1185">Reference proteome</keyword>
<organism evidence="1 2">
    <name type="scientific">Legionella antarctica</name>
    <dbReference type="NCBI Taxonomy" id="2708020"/>
    <lineage>
        <taxon>Bacteria</taxon>
        <taxon>Pseudomonadati</taxon>
        <taxon>Pseudomonadota</taxon>
        <taxon>Gammaproteobacteria</taxon>
        <taxon>Legionellales</taxon>
        <taxon>Legionellaceae</taxon>
        <taxon>Legionella</taxon>
    </lineage>
</organism>
<dbReference type="Gene3D" id="1.10.238.160">
    <property type="match status" value="1"/>
</dbReference>
<evidence type="ECO:0000313" key="2">
    <source>
        <dbReference type="Proteomes" id="UP000502894"/>
    </source>
</evidence>
<dbReference type="Proteomes" id="UP000502894">
    <property type="component" value="Chromosome"/>
</dbReference>
<reference evidence="1" key="1">
    <citation type="journal article" date="2020" name="Microbiol. Resour. Announc.">
        <title>Complete Genome Sequence of Novel Psychrotolerant Legionella Strain TUM19329, Isolated from Antarctic Lake Sediment.</title>
        <authorList>
            <person name="Shimada S."/>
            <person name="Nakai R."/>
            <person name="Aoki K."/>
            <person name="Shimoeda N."/>
            <person name="Ohno G."/>
            <person name="Miyazaki Y."/>
            <person name="Kudoh S."/>
            <person name="Imura S."/>
            <person name="Watanabe K."/>
            <person name="Ishii Y."/>
            <person name="Tateda K."/>
        </authorList>
    </citation>
    <scope>NUCLEOTIDE SEQUENCE [LARGE SCALE GENOMIC DNA]</scope>
    <source>
        <strain evidence="1">TUM19329</strain>
    </source>
</reference>
<dbReference type="PANTHER" id="PTHR36154">
    <property type="entry name" value="DNA-BINDING TRANSCRIPTIONAL ACTIVATOR ALPA"/>
    <property type="match status" value="1"/>
</dbReference>
<dbReference type="AlphaFoldDB" id="A0A6F8T1M0"/>
<proteinExistence type="predicted"/>
<dbReference type="InterPro" id="IPR052931">
    <property type="entry name" value="Prophage_regulatory_activator"/>
</dbReference>
<accession>A0A6F8T1M0</accession>
<evidence type="ECO:0008006" key="3">
    <source>
        <dbReference type="Google" id="ProtNLM"/>
    </source>
</evidence>
<protein>
    <recommendedName>
        <fullName evidence="3">AlpA family transcriptional regulator</fullName>
    </recommendedName>
</protein>
<dbReference type="EMBL" id="AP022839">
    <property type="protein sequence ID" value="BCA93912.1"/>
    <property type="molecule type" value="Genomic_DNA"/>
</dbReference>
<dbReference type="PANTHER" id="PTHR36154:SF1">
    <property type="entry name" value="DNA-BINDING TRANSCRIPTIONAL ACTIVATOR ALPA"/>
    <property type="match status" value="1"/>
</dbReference>
<name>A0A6F8T1M0_9GAMM</name>
<dbReference type="Pfam" id="PF05930">
    <property type="entry name" value="Phage_AlpA"/>
    <property type="match status" value="1"/>
</dbReference>